<comment type="caution">
    <text evidence="1">The sequence shown here is derived from an EMBL/GenBank/DDBJ whole genome shotgun (WGS) entry which is preliminary data.</text>
</comment>
<dbReference type="EMBL" id="CM016762">
    <property type="protein sequence ID" value="TMS33155.1"/>
    <property type="molecule type" value="Genomic_DNA"/>
</dbReference>
<keyword evidence="2" id="KW-1185">Reference proteome</keyword>
<accession>A0A4U8ULV3</accession>
<organism evidence="1 2">
    <name type="scientific">Steinernema carpocapsae</name>
    <name type="common">Entomopathogenic nematode</name>
    <dbReference type="NCBI Taxonomy" id="34508"/>
    <lineage>
        <taxon>Eukaryota</taxon>
        <taxon>Metazoa</taxon>
        <taxon>Ecdysozoa</taxon>
        <taxon>Nematoda</taxon>
        <taxon>Chromadorea</taxon>
        <taxon>Rhabditida</taxon>
        <taxon>Tylenchina</taxon>
        <taxon>Panagrolaimomorpha</taxon>
        <taxon>Strongyloidoidea</taxon>
        <taxon>Steinernematidae</taxon>
        <taxon>Steinernema</taxon>
    </lineage>
</organism>
<reference evidence="1 2" key="1">
    <citation type="journal article" date="2015" name="Genome Biol.">
        <title>Comparative genomics of Steinernema reveals deeply conserved gene regulatory networks.</title>
        <authorList>
            <person name="Dillman A.R."/>
            <person name="Macchietto M."/>
            <person name="Porter C.F."/>
            <person name="Rogers A."/>
            <person name="Williams B."/>
            <person name="Antoshechkin I."/>
            <person name="Lee M.M."/>
            <person name="Goodwin Z."/>
            <person name="Lu X."/>
            <person name="Lewis E.E."/>
            <person name="Goodrich-Blair H."/>
            <person name="Stock S.P."/>
            <person name="Adams B.J."/>
            <person name="Sternberg P.W."/>
            <person name="Mortazavi A."/>
        </authorList>
    </citation>
    <scope>NUCLEOTIDE SEQUENCE [LARGE SCALE GENOMIC DNA]</scope>
    <source>
        <strain evidence="1 2">ALL</strain>
    </source>
</reference>
<dbReference type="AlphaFoldDB" id="A0A4U8ULV3"/>
<evidence type="ECO:0000313" key="2">
    <source>
        <dbReference type="Proteomes" id="UP000298663"/>
    </source>
</evidence>
<reference evidence="1 2" key="2">
    <citation type="journal article" date="2019" name="G3 (Bethesda)">
        <title>Hybrid Assembly of the Genome of the Entomopathogenic Nematode Steinernema carpocapsae Identifies the X-Chromosome.</title>
        <authorList>
            <person name="Serra L."/>
            <person name="Macchietto M."/>
            <person name="Macias-Munoz A."/>
            <person name="McGill C.J."/>
            <person name="Rodriguez I.M."/>
            <person name="Rodriguez B."/>
            <person name="Murad R."/>
            <person name="Mortazavi A."/>
        </authorList>
    </citation>
    <scope>NUCLEOTIDE SEQUENCE [LARGE SCALE GENOMIC DNA]</scope>
    <source>
        <strain evidence="1 2">ALL</strain>
    </source>
</reference>
<name>A0A4U8ULV3_STECR</name>
<sequence>MGQIIANLVLTPEYDRDTNQQHIVCHRLTKSDSKHMPFMYKVNTFIRTACVVIRSYNPTKNTTSHDIFSKF</sequence>
<protein>
    <submittedName>
        <fullName evidence="1">Uncharacterized protein</fullName>
    </submittedName>
</protein>
<dbReference type="EMBL" id="AZBU02000001">
    <property type="protein sequence ID" value="TMS33155.1"/>
    <property type="molecule type" value="Genomic_DNA"/>
</dbReference>
<dbReference type="Proteomes" id="UP000298663">
    <property type="component" value="Chromosome X"/>
</dbReference>
<proteinExistence type="predicted"/>
<evidence type="ECO:0000313" key="1">
    <source>
        <dbReference type="EMBL" id="TMS33155.1"/>
    </source>
</evidence>
<gene>
    <name evidence="1" type="ORF">L596_000927</name>
</gene>